<dbReference type="SUPFAM" id="SSF51735">
    <property type="entry name" value="NAD(P)-binding Rossmann-fold domains"/>
    <property type="match status" value="1"/>
</dbReference>
<proteinExistence type="inferred from homology"/>
<dbReference type="PANTHER" id="PTHR42760">
    <property type="entry name" value="SHORT-CHAIN DEHYDROGENASES/REDUCTASES FAMILY MEMBER"/>
    <property type="match status" value="1"/>
</dbReference>
<keyword evidence="4" id="KW-1185">Reference proteome</keyword>
<dbReference type="RefSeq" id="WP_244728065.1">
    <property type="nucleotide sequence ID" value="NZ_CP095045.1"/>
</dbReference>
<dbReference type="PRINTS" id="PR00080">
    <property type="entry name" value="SDRFAMILY"/>
</dbReference>
<evidence type="ECO:0000313" key="3">
    <source>
        <dbReference type="EMBL" id="UOQ57345.1"/>
    </source>
</evidence>
<dbReference type="PROSITE" id="PS00061">
    <property type="entry name" value="ADH_SHORT"/>
    <property type="match status" value="1"/>
</dbReference>
<dbReference type="Proteomes" id="UP000831786">
    <property type="component" value="Chromosome"/>
</dbReference>
<keyword evidence="2 3" id="KW-0560">Oxidoreductase</keyword>
<dbReference type="InterPro" id="IPR036291">
    <property type="entry name" value="NAD(P)-bd_dom_sf"/>
</dbReference>
<evidence type="ECO:0000256" key="2">
    <source>
        <dbReference type="ARBA" id="ARBA00023002"/>
    </source>
</evidence>
<reference evidence="3 4" key="1">
    <citation type="submission" date="2022-04" db="EMBL/GenBank/DDBJ databases">
        <title>Leucobacter sp. isolated from rhizosphere of garlic.</title>
        <authorList>
            <person name="Won M."/>
            <person name="Lee C.-M."/>
            <person name="Woen H.-Y."/>
            <person name="Kwon S.-W."/>
        </authorList>
    </citation>
    <scope>NUCLEOTIDE SEQUENCE [LARGE SCALE GENOMIC DNA]</scope>
    <source>
        <strain evidence="3 4">H21R-40</strain>
    </source>
</reference>
<dbReference type="Pfam" id="PF13561">
    <property type="entry name" value="adh_short_C2"/>
    <property type="match status" value="1"/>
</dbReference>
<name>A0ABY4FMA8_9MICO</name>
<dbReference type="PANTHER" id="PTHR42760:SF133">
    <property type="entry name" value="3-OXOACYL-[ACYL-CARRIER-PROTEIN] REDUCTASE"/>
    <property type="match status" value="1"/>
</dbReference>
<dbReference type="InterPro" id="IPR002347">
    <property type="entry name" value="SDR_fam"/>
</dbReference>
<dbReference type="GO" id="GO:0047936">
    <property type="term" value="F:glucose 1-dehydrogenase [NAD(P)+] activity"/>
    <property type="evidence" value="ECO:0007669"/>
    <property type="project" value="UniProtKB-EC"/>
</dbReference>
<organism evidence="3 4">
    <name type="scientific">Leucobacter allii</name>
    <dbReference type="NCBI Taxonomy" id="2932247"/>
    <lineage>
        <taxon>Bacteria</taxon>
        <taxon>Bacillati</taxon>
        <taxon>Actinomycetota</taxon>
        <taxon>Actinomycetes</taxon>
        <taxon>Micrococcales</taxon>
        <taxon>Microbacteriaceae</taxon>
        <taxon>Leucobacter</taxon>
    </lineage>
</organism>
<evidence type="ECO:0000313" key="4">
    <source>
        <dbReference type="Proteomes" id="UP000831786"/>
    </source>
</evidence>
<protein>
    <submittedName>
        <fullName evidence="3">Glucose 1-dehydrogenase</fullName>
        <ecNumber evidence="3">1.1.1.47</ecNumber>
    </submittedName>
</protein>
<gene>
    <name evidence="3" type="ORF">MUN78_00435</name>
</gene>
<dbReference type="EMBL" id="CP095045">
    <property type="protein sequence ID" value="UOQ57345.1"/>
    <property type="molecule type" value="Genomic_DNA"/>
</dbReference>
<accession>A0ABY4FMA8</accession>
<evidence type="ECO:0000256" key="1">
    <source>
        <dbReference type="ARBA" id="ARBA00006484"/>
    </source>
</evidence>
<sequence>MAGRVALVTGCGKIDGVGQGIARRLSASGMTVVVTDLRADGVPNRRQEVLGAAPAPGWRGVESLVDELVAAGGAAHAVLGDISDADDVERIVAEALERAGRIDVLVNNAGAPQGLDRQDVEHVPQEAFDRSIDVNLRGTYLMCRAVIPTMRAQRHGRIVNIASRAGQVGAAHSSAYSASKAGVIGLTRALAMDLGPWGITANAVCPGLVGTSRAVLSLDAELDIEAHLARAAEHIPVGRVGTPDDIAAAVAYFASESAGYVTGQDLTVDGGGHALAPIARPESAGAAA</sequence>
<dbReference type="Gene3D" id="3.40.50.720">
    <property type="entry name" value="NAD(P)-binding Rossmann-like Domain"/>
    <property type="match status" value="1"/>
</dbReference>
<dbReference type="InterPro" id="IPR020904">
    <property type="entry name" value="Sc_DH/Rdtase_CS"/>
</dbReference>
<dbReference type="PRINTS" id="PR00081">
    <property type="entry name" value="GDHRDH"/>
</dbReference>
<dbReference type="EC" id="1.1.1.47" evidence="3"/>
<dbReference type="NCBIfam" id="NF005559">
    <property type="entry name" value="PRK07231.1"/>
    <property type="match status" value="1"/>
</dbReference>
<comment type="similarity">
    <text evidence="1">Belongs to the short-chain dehydrogenases/reductases (SDR) family.</text>
</comment>